<evidence type="ECO:0000313" key="4">
    <source>
        <dbReference type="EMBL" id="QHH10188.1"/>
    </source>
</evidence>
<gene>
    <name evidence="3" type="ORF">CA163_15975</name>
    <name evidence="4" type="ORF">EHC69_12875</name>
    <name evidence="2" type="ORF">I7278_02235</name>
</gene>
<evidence type="ECO:0000313" key="3">
    <source>
        <dbReference type="EMBL" id="OXE31803.1"/>
    </source>
</evidence>
<dbReference type="Proteomes" id="UP000214596">
    <property type="component" value="Unassembled WGS sequence"/>
</dbReference>
<evidence type="ECO:0000313" key="2">
    <source>
        <dbReference type="EMBL" id="HAS6675622.1"/>
    </source>
</evidence>
<dbReference type="EMBL" id="CP034298">
    <property type="protein sequence ID" value="QHH10188.1"/>
    <property type="molecule type" value="Genomic_DNA"/>
</dbReference>
<dbReference type="AlphaFoldDB" id="A0A227J9L2"/>
<dbReference type="EMBL" id="NIXT01000976">
    <property type="protein sequence ID" value="OXE31803.1"/>
    <property type="molecule type" value="Genomic_DNA"/>
</dbReference>
<evidence type="ECO:0000313" key="5">
    <source>
        <dbReference type="Proteomes" id="UP000214596"/>
    </source>
</evidence>
<feature type="region of interest" description="Disordered" evidence="1">
    <location>
        <begin position="71"/>
        <end position="90"/>
    </location>
</feature>
<reference evidence="4 6" key="3">
    <citation type="submission" date="2018-12" db="EMBL/GenBank/DDBJ databases">
        <title>Genomic insights into the evolutionary origins and pathogenicity of five Vibrio parahaemolyticus strains isolated from the shrimp with acute hepatopancreatic necrosis disease (AHPND).</title>
        <authorList>
            <person name="Yang Q."/>
            <person name="Dong X."/>
            <person name="Xie G."/>
            <person name="Fu S."/>
            <person name="Zou P."/>
            <person name="Sun J."/>
            <person name="Wang Y."/>
            <person name="Huang J."/>
        </authorList>
    </citation>
    <scope>NUCLEOTIDE SEQUENCE [LARGE SCALE GENOMIC DNA]</scope>
    <source>
        <strain evidence="4 6">20160303005-1</strain>
    </source>
</reference>
<dbReference type="Proteomes" id="UP000464718">
    <property type="component" value="Chromosome i"/>
</dbReference>
<reference evidence="2" key="4">
    <citation type="submission" date="2019-12" db="EMBL/GenBank/DDBJ databases">
        <authorList>
            <consortium name="NCBI Pathogen Detection Project"/>
        </authorList>
    </citation>
    <scope>NUCLEOTIDE SEQUENCE</scope>
    <source>
        <strain evidence="2">1930</strain>
    </source>
</reference>
<feature type="compositionally biased region" description="Polar residues" evidence="1">
    <location>
        <begin position="71"/>
        <end position="82"/>
    </location>
</feature>
<evidence type="ECO:0000313" key="6">
    <source>
        <dbReference type="Proteomes" id="UP000464718"/>
    </source>
</evidence>
<reference evidence="3 5" key="1">
    <citation type="journal article" date="2017" name="Appl. Environ. Microbiol.">
        <title>Parallel evolution of two clades of a major Atlantic endemic Vibrio parahaemolyticus pathogen lineage by independent acquisition of related pathogenicity islands.</title>
        <authorList>
            <person name="Xu F."/>
            <person name="Gonzalez-Escalona N."/>
            <person name="Drees K.P."/>
            <person name="Sebra R.P."/>
            <person name="Cooper V.S."/>
            <person name="Jones S.H."/>
            <person name="Whistler C.A."/>
        </authorList>
    </citation>
    <scope>NUCLEOTIDE SEQUENCE [LARGE SCALE GENOMIC DNA]</scope>
    <source>
        <strain evidence="3 5">MAVP-3</strain>
    </source>
</reference>
<dbReference type="Proteomes" id="UP000856022">
    <property type="component" value="Unassembled WGS sequence"/>
</dbReference>
<proteinExistence type="predicted"/>
<organism evidence="3 5">
    <name type="scientific">Vibrio parahaemolyticus</name>
    <dbReference type="NCBI Taxonomy" id="670"/>
    <lineage>
        <taxon>Bacteria</taxon>
        <taxon>Pseudomonadati</taxon>
        <taxon>Pseudomonadota</taxon>
        <taxon>Gammaproteobacteria</taxon>
        <taxon>Vibrionales</taxon>
        <taxon>Vibrionaceae</taxon>
        <taxon>Vibrio</taxon>
    </lineage>
</organism>
<accession>A0A227J9L2</accession>
<name>A0A227J9L2_VIBPH</name>
<protein>
    <submittedName>
        <fullName evidence="3">Uncharacterized protein</fullName>
    </submittedName>
</protein>
<dbReference type="EMBL" id="DACQKT010000001">
    <property type="protein sequence ID" value="HAS6675622.1"/>
    <property type="molecule type" value="Genomic_DNA"/>
</dbReference>
<evidence type="ECO:0000256" key="1">
    <source>
        <dbReference type="SAM" id="MobiDB-lite"/>
    </source>
</evidence>
<sequence length="90" mass="10632">MIWILNFNAKSGCIDNSKRSFSEKLKFFCFFICFITIPFPNELFSKKSKKFPKEIRLSAVNKSNFERTTWFSETSETATSENQLEKSPWQ</sequence>
<reference evidence="2" key="2">
    <citation type="journal article" date="2018" name="Genome Biol.">
        <title>SKESA: strategic k-mer extension for scrupulous assemblies.</title>
        <authorList>
            <person name="Souvorov A."/>
            <person name="Agarwala R."/>
            <person name="Lipman D.J."/>
        </authorList>
    </citation>
    <scope>NUCLEOTIDE SEQUENCE</scope>
    <source>
        <strain evidence="2">1930</strain>
    </source>
</reference>